<feature type="region of interest" description="Disordered" evidence="1">
    <location>
        <begin position="1"/>
        <end position="26"/>
    </location>
</feature>
<feature type="transmembrane region" description="Helical" evidence="2">
    <location>
        <begin position="211"/>
        <end position="239"/>
    </location>
</feature>
<keyword evidence="2" id="KW-0812">Transmembrane</keyword>
<keyword evidence="2" id="KW-0472">Membrane</keyword>
<dbReference type="OrthoDB" id="3778510at2"/>
<sequence>MKPPSSARATDVRDTEPETRAVGTADAEEQGDAVYVPFRAWLEARPGRYVVVGAVALILLQALVRGYVKFGGWFVADDMSFIGRAEHMPFLSREYLLAGWNGHLMPGSFTLVRVLNHLWPVNYTPVALVDLAMQAVAGLLAFRLLVSLFGRRPAVLVPLSIYLFSPITLPAFLWWAAGLNQLPGQIAMIGALALQVRYHRTGRTRDGVLGALCVLGGLLFSEKLLLVVPIVFALTFFFFTPGRPVARVRQAVTQHWRVWVAYLAVVGPYTLYYVTTVPSPVGKAPDTTLAIQTVATALSQAVLPGLFGGPLRWSQIGVGGVANPTVAMSLFACVATALIVWTSVVRRRRAVFGWVVVAAYWLSNAVLLGITRASYVGPIIGAEYRYSTDVCIVFAVFGAAAFLPIVGTYAKGTPQRLLPRGPARPASAGSRPHRAEPAGLSVEGTVAGALCCAVVITSLVSTFQYDRFWRSNGSAPYFANARADIAASKRHITLTEINLPERVQAGFLGAFVKTSTMMSGFEPRPRFLTPGASAAELYMPDDSGHLRTVVVDGFSNRKGPEKNCGWRVGPDTVRIPLVKATLPWEWTARIGYLATSDATATVTVGQTTSKVTITKGAGSLYVLGQGQVRAVTIHGLSAGSLCTNDVAVGFPRPLPGSHP</sequence>
<organism evidence="3 4">
    <name type="scientific">Pedococcus cremeus</name>
    <dbReference type="NCBI Taxonomy" id="587636"/>
    <lineage>
        <taxon>Bacteria</taxon>
        <taxon>Bacillati</taxon>
        <taxon>Actinomycetota</taxon>
        <taxon>Actinomycetes</taxon>
        <taxon>Micrococcales</taxon>
        <taxon>Intrasporangiaceae</taxon>
        <taxon>Pedococcus</taxon>
    </lineage>
</organism>
<dbReference type="RefSeq" id="WP_091760562.1">
    <property type="nucleotide sequence ID" value="NZ_FOHB01000006.1"/>
</dbReference>
<feature type="transmembrane region" description="Helical" evidence="2">
    <location>
        <begin position="154"/>
        <end position="176"/>
    </location>
</feature>
<keyword evidence="4" id="KW-1185">Reference proteome</keyword>
<dbReference type="Proteomes" id="UP000199019">
    <property type="component" value="Unassembled WGS sequence"/>
</dbReference>
<evidence type="ECO:0000256" key="2">
    <source>
        <dbReference type="SAM" id="Phobius"/>
    </source>
</evidence>
<feature type="region of interest" description="Disordered" evidence="1">
    <location>
        <begin position="417"/>
        <end position="436"/>
    </location>
</feature>
<feature type="transmembrane region" description="Helical" evidence="2">
    <location>
        <begin position="123"/>
        <end position="142"/>
    </location>
</feature>
<dbReference type="EMBL" id="FOHB01000006">
    <property type="protein sequence ID" value="SES39834.1"/>
    <property type="molecule type" value="Genomic_DNA"/>
</dbReference>
<evidence type="ECO:0008006" key="5">
    <source>
        <dbReference type="Google" id="ProtNLM"/>
    </source>
</evidence>
<feature type="compositionally biased region" description="Basic and acidic residues" evidence="1">
    <location>
        <begin position="10"/>
        <end position="19"/>
    </location>
</feature>
<accession>A0A1H9X154</accession>
<feature type="transmembrane region" description="Helical" evidence="2">
    <location>
        <begin position="259"/>
        <end position="277"/>
    </location>
</feature>
<proteinExistence type="predicted"/>
<feature type="transmembrane region" description="Helical" evidence="2">
    <location>
        <begin position="390"/>
        <end position="410"/>
    </location>
</feature>
<evidence type="ECO:0000313" key="3">
    <source>
        <dbReference type="EMBL" id="SES39834.1"/>
    </source>
</evidence>
<dbReference type="STRING" id="587636.SAMN05216199_3314"/>
<protein>
    <recommendedName>
        <fullName evidence="5">Glycosyltransferase RgtA/B/C/D-like domain-containing protein</fullName>
    </recommendedName>
</protein>
<evidence type="ECO:0000256" key="1">
    <source>
        <dbReference type="SAM" id="MobiDB-lite"/>
    </source>
</evidence>
<reference evidence="4" key="1">
    <citation type="submission" date="2016-10" db="EMBL/GenBank/DDBJ databases">
        <authorList>
            <person name="Varghese N."/>
            <person name="Submissions S."/>
        </authorList>
    </citation>
    <scope>NUCLEOTIDE SEQUENCE [LARGE SCALE GENOMIC DNA]</scope>
    <source>
        <strain evidence="4">CGMCC 1.6963</strain>
    </source>
</reference>
<feature type="transmembrane region" description="Helical" evidence="2">
    <location>
        <begin position="327"/>
        <end position="344"/>
    </location>
</feature>
<feature type="transmembrane region" description="Helical" evidence="2">
    <location>
        <begin position="49"/>
        <end position="68"/>
    </location>
</feature>
<name>A0A1H9X154_9MICO</name>
<feature type="transmembrane region" description="Helical" evidence="2">
    <location>
        <begin position="351"/>
        <end position="370"/>
    </location>
</feature>
<gene>
    <name evidence="3" type="ORF">SAMN05216199_3314</name>
</gene>
<keyword evidence="2" id="KW-1133">Transmembrane helix</keyword>
<dbReference type="AlphaFoldDB" id="A0A1H9X154"/>
<evidence type="ECO:0000313" key="4">
    <source>
        <dbReference type="Proteomes" id="UP000199019"/>
    </source>
</evidence>